<gene>
    <name evidence="12" type="primary">xylH_2</name>
    <name evidence="12" type="ORF">CLMAG_40400</name>
</gene>
<keyword evidence="6 11" id="KW-0812">Transmembrane</keyword>
<evidence type="ECO:0000256" key="8">
    <source>
        <dbReference type="ARBA" id="ARBA00023136"/>
    </source>
</evidence>
<feature type="transmembrane region" description="Helical" evidence="11">
    <location>
        <begin position="134"/>
        <end position="151"/>
    </location>
</feature>
<evidence type="ECO:0000256" key="3">
    <source>
        <dbReference type="ARBA" id="ARBA00022475"/>
    </source>
</evidence>
<keyword evidence="7 11" id="KW-1133">Transmembrane helix</keyword>
<name>A0A162RR73_9CLOT</name>
<sequence length="388" mass="41121">MESKVETMAVKNKAKKSGILKSKMYTMLLALVAIWVIFTITTDGNFLSTRNLSNLLRQMSITGILAIGMVFIIILGEIDLSVGSMLGLLGGIAAILNVWFNMGAVTTIIITLALGLVLGFWNGWWVAYKKVPSFIVTLAGLLVFRGILIGISKGNTIAPLSEGMKVVGQAYFPSVVGYGIAVATIAISAYIISNNRKKKLQYGLEVSPKRNDIIKIVLIAIGIIAVVAILNDYSGFPLPVFIMIIFAIIFSYMAGSTVFGRRIYAIGGNKEAAKLSGINVNKQVLMIYAFNGLLAAIAGILLTSRLNAGSVSAGTNAELDAIASCVIGGASLAGGTGTVSGALVGALVMATIDNGMSMLNTQPFWQYIVKGLILLLAVWADIRSKNKK</sequence>
<evidence type="ECO:0000256" key="11">
    <source>
        <dbReference type="SAM" id="Phobius"/>
    </source>
</evidence>
<dbReference type="InterPro" id="IPR001851">
    <property type="entry name" value="ABC_transp_permease"/>
</dbReference>
<dbReference type="PATRIC" id="fig|1121326.3.peg.4093"/>
<comment type="subcellular location">
    <subcellularLocation>
        <location evidence="1">Cell membrane</location>
        <topology evidence="1">Multi-pass membrane protein</topology>
    </subcellularLocation>
</comment>
<reference evidence="12 13" key="1">
    <citation type="submission" date="2016-04" db="EMBL/GenBank/DDBJ databases">
        <title>Genome sequence of Clostridium magnum DSM 2767.</title>
        <authorList>
            <person name="Poehlein A."/>
            <person name="Uhlig R."/>
            <person name="Fischer R."/>
            <person name="Bahl H."/>
            <person name="Daniel R."/>
        </authorList>
    </citation>
    <scope>NUCLEOTIDE SEQUENCE [LARGE SCALE GENOMIC DNA]</scope>
    <source>
        <strain evidence="12 13">DSM 2767</strain>
    </source>
</reference>
<dbReference type="AlphaFoldDB" id="A0A162RR73"/>
<evidence type="ECO:0000256" key="7">
    <source>
        <dbReference type="ARBA" id="ARBA00022989"/>
    </source>
</evidence>
<feature type="transmembrane region" description="Helical" evidence="11">
    <location>
        <begin position="284"/>
        <end position="302"/>
    </location>
</feature>
<proteinExistence type="predicted"/>
<feature type="transmembrane region" description="Helical" evidence="11">
    <location>
        <begin position="171"/>
        <end position="192"/>
    </location>
</feature>
<evidence type="ECO:0000256" key="9">
    <source>
        <dbReference type="ARBA" id="ARBA00035611"/>
    </source>
</evidence>
<dbReference type="GO" id="GO:0005886">
    <property type="term" value="C:plasma membrane"/>
    <property type="evidence" value="ECO:0007669"/>
    <property type="project" value="UniProtKB-SubCell"/>
</dbReference>
<feature type="transmembrane region" description="Helical" evidence="11">
    <location>
        <begin position="213"/>
        <end position="230"/>
    </location>
</feature>
<dbReference type="CDD" id="cd06579">
    <property type="entry name" value="TM_PBP1_transp_AraH_like"/>
    <property type="match status" value="1"/>
</dbReference>
<keyword evidence="13" id="KW-1185">Reference proteome</keyword>
<evidence type="ECO:0000256" key="10">
    <source>
        <dbReference type="ARBA" id="ARBA00035686"/>
    </source>
</evidence>
<dbReference type="PANTHER" id="PTHR32196:SF32">
    <property type="entry name" value="XYLOSE TRANSPORT SYSTEM PERMEASE PROTEIN XYLH"/>
    <property type="match status" value="1"/>
</dbReference>
<keyword evidence="5" id="KW-0762">Sugar transport</keyword>
<dbReference type="GO" id="GO:0022857">
    <property type="term" value="F:transmembrane transporter activity"/>
    <property type="evidence" value="ECO:0007669"/>
    <property type="project" value="InterPro"/>
</dbReference>
<evidence type="ECO:0000256" key="1">
    <source>
        <dbReference type="ARBA" id="ARBA00004651"/>
    </source>
</evidence>
<dbReference type="RefSeq" id="WP_066626394.1">
    <property type="nucleotide sequence ID" value="NZ_FQXL01000008.1"/>
</dbReference>
<feature type="transmembrane region" description="Helical" evidence="11">
    <location>
        <begin position="82"/>
        <end position="100"/>
    </location>
</feature>
<feature type="transmembrane region" description="Helical" evidence="11">
    <location>
        <begin position="236"/>
        <end position="254"/>
    </location>
</feature>
<comment type="function">
    <text evidence="9">Part of the binding-protein-dependent transport system for D-xylose. Probably responsible for the translocation of the substrate across the membrane.</text>
</comment>
<protein>
    <recommendedName>
        <fullName evidence="10">Xylose transport system permease protein XylH</fullName>
    </recommendedName>
</protein>
<evidence type="ECO:0000313" key="12">
    <source>
        <dbReference type="EMBL" id="KZL90269.1"/>
    </source>
</evidence>
<feature type="transmembrane region" description="Helical" evidence="11">
    <location>
        <begin position="55"/>
        <end position="75"/>
    </location>
</feature>
<dbReference type="OrthoDB" id="9813906at2"/>
<feature type="transmembrane region" description="Helical" evidence="11">
    <location>
        <begin position="106"/>
        <end position="127"/>
    </location>
</feature>
<keyword evidence="4" id="KW-0997">Cell inner membrane</keyword>
<dbReference type="Proteomes" id="UP000076603">
    <property type="component" value="Unassembled WGS sequence"/>
</dbReference>
<keyword evidence="8 11" id="KW-0472">Membrane</keyword>
<evidence type="ECO:0000313" key="13">
    <source>
        <dbReference type="Proteomes" id="UP000076603"/>
    </source>
</evidence>
<keyword evidence="2" id="KW-0813">Transport</keyword>
<feature type="transmembrane region" description="Helical" evidence="11">
    <location>
        <begin position="25"/>
        <end position="43"/>
    </location>
</feature>
<dbReference type="STRING" id="1121326.CLMAG_40400"/>
<evidence type="ECO:0000256" key="4">
    <source>
        <dbReference type="ARBA" id="ARBA00022519"/>
    </source>
</evidence>
<dbReference type="EMBL" id="LWAE01000005">
    <property type="protein sequence ID" value="KZL90269.1"/>
    <property type="molecule type" value="Genomic_DNA"/>
</dbReference>
<dbReference type="Pfam" id="PF02653">
    <property type="entry name" value="BPD_transp_2"/>
    <property type="match status" value="1"/>
</dbReference>
<evidence type="ECO:0000256" key="5">
    <source>
        <dbReference type="ARBA" id="ARBA00022597"/>
    </source>
</evidence>
<evidence type="ECO:0000256" key="6">
    <source>
        <dbReference type="ARBA" id="ARBA00022692"/>
    </source>
</evidence>
<accession>A0A162RR73</accession>
<organism evidence="12 13">
    <name type="scientific">Clostridium magnum DSM 2767</name>
    <dbReference type="NCBI Taxonomy" id="1121326"/>
    <lineage>
        <taxon>Bacteria</taxon>
        <taxon>Bacillati</taxon>
        <taxon>Bacillota</taxon>
        <taxon>Clostridia</taxon>
        <taxon>Eubacteriales</taxon>
        <taxon>Clostridiaceae</taxon>
        <taxon>Clostridium</taxon>
    </lineage>
</organism>
<evidence type="ECO:0000256" key="2">
    <source>
        <dbReference type="ARBA" id="ARBA00022448"/>
    </source>
</evidence>
<comment type="caution">
    <text evidence="12">The sequence shown here is derived from an EMBL/GenBank/DDBJ whole genome shotgun (WGS) entry which is preliminary data.</text>
</comment>
<keyword evidence="3" id="KW-1003">Cell membrane</keyword>
<dbReference type="PANTHER" id="PTHR32196">
    <property type="entry name" value="ABC TRANSPORTER PERMEASE PROTEIN YPHD-RELATED-RELATED"/>
    <property type="match status" value="1"/>
</dbReference>